<dbReference type="EMBL" id="KN833697">
    <property type="protein sequence ID" value="KIK27212.1"/>
    <property type="molecule type" value="Genomic_DNA"/>
</dbReference>
<evidence type="ECO:0000313" key="2">
    <source>
        <dbReference type="EMBL" id="KIK27212.1"/>
    </source>
</evidence>
<evidence type="ECO:0000256" key="1">
    <source>
        <dbReference type="SAM" id="MobiDB-lite"/>
    </source>
</evidence>
<reference evidence="2 3" key="1">
    <citation type="submission" date="2014-04" db="EMBL/GenBank/DDBJ databases">
        <authorList>
            <consortium name="DOE Joint Genome Institute"/>
            <person name="Kuo A."/>
            <person name="Kohler A."/>
            <person name="Costa M.D."/>
            <person name="Nagy L.G."/>
            <person name="Floudas D."/>
            <person name="Copeland A."/>
            <person name="Barry K.W."/>
            <person name="Cichocki N."/>
            <person name="Veneault-Fourrey C."/>
            <person name="LaButti K."/>
            <person name="Lindquist E.A."/>
            <person name="Lipzen A."/>
            <person name="Lundell T."/>
            <person name="Morin E."/>
            <person name="Murat C."/>
            <person name="Sun H."/>
            <person name="Tunlid A."/>
            <person name="Henrissat B."/>
            <person name="Grigoriev I.V."/>
            <person name="Hibbett D.S."/>
            <person name="Martin F."/>
            <person name="Nordberg H.P."/>
            <person name="Cantor M.N."/>
            <person name="Hua S.X."/>
        </authorList>
    </citation>
    <scope>NUCLEOTIDE SEQUENCE [LARGE SCALE GENOMIC DNA]</scope>
    <source>
        <strain evidence="2 3">441</strain>
    </source>
</reference>
<evidence type="ECO:0000313" key="3">
    <source>
        <dbReference type="Proteomes" id="UP000054018"/>
    </source>
</evidence>
<gene>
    <name evidence="2" type="ORF">PISMIDRAFT_201983</name>
</gene>
<name>A0A0C9ZYB6_9AGAM</name>
<proteinExistence type="predicted"/>
<feature type="compositionally biased region" description="Basic and acidic residues" evidence="1">
    <location>
        <begin position="1"/>
        <end position="14"/>
    </location>
</feature>
<dbReference type="Proteomes" id="UP000054018">
    <property type="component" value="Unassembled WGS sequence"/>
</dbReference>
<accession>A0A0C9ZYB6</accession>
<feature type="region of interest" description="Disordered" evidence="1">
    <location>
        <begin position="1"/>
        <end position="26"/>
    </location>
</feature>
<reference evidence="3" key="2">
    <citation type="submission" date="2015-01" db="EMBL/GenBank/DDBJ databases">
        <title>Evolutionary Origins and Diversification of the Mycorrhizal Mutualists.</title>
        <authorList>
            <consortium name="DOE Joint Genome Institute"/>
            <consortium name="Mycorrhizal Genomics Consortium"/>
            <person name="Kohler A."/>
            <person name="Kuo A."/>
            <person name="Nagy L.G."/>
            <person name="Floudas D."/>
            <person name="Copeland A."/>
            <person name="Barry K.W."/>
            <person name="Cichocki N."/>
            <person name="Veneault-Fourrey C."/>
            <person name="LaButti K."/>
            <person name="Lindquist E.A."/>
            <person name="Lipzen A."/>
            <person name="Lundell T."/>
            <person name="Morin E."/>
            <person name="Murat C."/>
            <person name="Riley R."/>
            <person name="Ohm R."/>
            <person name="Sun H."/>
            <person name="Tunlid A."/>
            <person name="Henrissat B."/>
            <person name="Grigoriev I.V."/>
            <person name="Hibbett D.S."/>
            <person name="Martin F."/>
        </authorList>
    </citation>
    <scope>NUCLEOTIDE SEQUENCE [LARGE SCALE GENOMIC DNA]</scope>
    <source>
        <strain evidence="3">441</strain>
    </source>
</reference>
<sequence length="109" mass="12269">MKETRPSSPEERTGRMPISAKVTSTKRKRWPGLTTLLSLPLLAQARGQPRNLRIRPHCHPPCLHRGCPGYNLSSDLFRRHRRPLLNTATLAHSQTSFPSVSPSPCSHRS</sequence>
<organism evidence="2 3">
    <name type="scientific">Pisolithus microcarpus 441</name>
    <dbReference type="NCBI Taxonomy" id="765257"/>
    <lineage>
        <taxon>Eukaryota</taxon>
        <taxon>Fungi</taxon>
        <taxon>Dikarya</taxon>
        <taxon>Basidiomycota</taxon>
        <taxon>Agaricomycotina</taxon>
        <taxon>Agaricomycetes</taxon>
        <taxon>Agaricomycetidae</taxon>
        <taxon>Boletales</taxon>
        <taxon>Sclerodermatineae</taxon>
        <taxon>Pisolithaceae</taxon>
        <taxon>Pisolithus</taxon>
    </lineage>
</organism>
<protein>
    <submittedName>
        <fullName evidence="2">Uncharacterized protein</fullName>
    </submittedName>
</protein>
<dbReference type="HOGENOM" id="CLU_2184996_0_0_1"/>
<keyword evidence="3" id="KW-1185">Reference proteome</keyword>
<dbReference type="AlphaFoldDB" id="A0A0C9ZYB6"/>